<dbReference type="RefSeq" id="WP_090026439.1">
    <property type="nucleotide sequence ID" value="NZ_FNEB01000001.1"/>
</dbReference>
<dbReference type="EMBL" id="FNEB01000001">
    <property type="protein sequence ID" value="SDI11267.1"/>
    <property type="molecule type" value="Genomic_DNA"/>
</dbReference>
<protein>
    <submittedName>
        <fullName evidence="2">Uncharacterized protein</fullName>
    </submittedName>
</protein>
<dbReference type="OrthoDB" id="7875526at2"/>
<feature type="compositionally biased region" description="Basic and acidic residues" evidence="1">
    <location>
        <begin position="15"/>
        <end position="25"/>
    </location>
</feature>
<evidence type="ECO:0000313" key="3">
    <source>
        <dbReference type="Proteomes" id="UP000199340"/>
    </source>
</evidence>
<accession>A0A1G8HXE1</accession>
<dbReference type="Proteomes" id="UP000199340">
    <property type="component" value="Unassembled WGS sequence"/>
</dbReference>
<feature type="compositionally biased region" description="Basic and acidic residues" evidence="1">
    <location>
        <begin position="49"/>
        <end position="60"/>
    </location>
</feature>
<evidence type="ECO:0000313" key="2">
    <source>
        <dbReference type="EMBL" id="SDI11267.1"/>
    </source>
</evidence>
<feature type="compositionally biased region" description="Basic and acidic residues" evidence="1">
    <location>
        <begin position="33"/>
        <end position="43"/>
    </location>
</feature>
<keyword evidence="3" id="KW-1185">Reference proteome</keyword>
<name>A0A1G8HXE1_9RHOB</name>
<gene>
    <name evidence="2" type="ORF">SAMN05421850_101683</name>
</gene>
<dbReference type="AlphaFoldDB" id="A0A1G8HXE1"/>
<evidence type="ECO:0000256" key="1">
    <source>
        <dbReference type="SAM" id="MobiDB-lite"/>
    </source>
</evidence>
<feature type="region of interest" description="Disordered" evidence="1">
    <location>
        <begin position="1"/>
        <end position="75"/>
    </location>
</feature>
<dbReference type="STRING" id="490829.SAMN05421850_101683"/>
<proteinExistence type="predicted"/>
<sequence length="75" mass="8435">MSKLSKSEPFNPGKPRAETAMEKTTRAANEILNEEKAQRERKTEHLRKARLEREAGKSLEVDATASKAIPNKSEN</sequence>
<reference evidence="2 3" key="1">
    <citation type="submission" date="2016-10" db="EMBL/GenBank/DDBJ databases">
        <authorList>
            <person name="de Groot N.N."/>
        </authorList>
    </citation>
    <scope>NUCLEOTIDE SEQUENCE [LARGE SCALE GENOMIC DNA]</scope>
    <source>
        <strain evidence="2 3">DSM 28010</strain>
    </source>
</reference>
<organism evidence="2 3">
    <name type="scientific">Lutimaribacter saemankumensis</name>
    <dbReference type="NCBI Taxonomy" id="490829"/>
    <lineage>
        <taxon>Bacteria</taxon>
        <taxon>Pseudomonadati</taxon>
        <taxon>Pseudomonadota</taxon>
        <taxon>Alphaproteobacteria</taxon>
        <taxon>Rhodobacterales</taxon>
        <taxon>Roseobacteraceae</taxon>
        <taxon>Lutimaribacter</taxon>
    </lineage>
</organism>